<feature type="domain" description="CCHC-type" evidence="3">
    <location>
        <begin position="176"/>
        <end position="190"/>
    </location>
</feature>
<feature type="region of interest" description="Disordered" evidence="2">
    <location>
        <begin position="66"/>
        <end position="86"/>
    </location>
</feature>
<sequence length="652" mass="73106">MISDLAQAQCEFFKLAFFLCNDRGFQLALKFAKSDSGPSYSWESPRNKRHKHVSYATAVKLGQSSLSGANTTPLGKSHHGSSNWRPHNDYRNSLGSQRGNNSVFTRLHFPRKSVFERLQPVFPSSFNSRLSQPASLKSGPKGLAFSQPNTAIRSLIYCGRCLSPNHLSTACRNRIKCWRCNQDEHISRQCFTFDSSQEAPAKSNSPFNRKQPAVIPTTRQPPLNGLRWIPKVHQPYNRPTNLCSPPLQTKLKTGCATSTVPAPSATSPSPPLPLPPQTTAITGDNDPTMAFLNVDPAPMMLAGFARVLVQGRPKLSRVVIPRVVPSNEDLAIVTVNNFPPGEIPFADVRNSILGLLEGQYELCVMDVQRSSFHRAQAYVRMNRVTDRDALIHHSPHQFQGLNMEVVAHNRGPNARRVLFNWECWLMLIGFPMDSRNVDDIRDAIKAFGRVTELEDVPHYIILSEGDDFEGVSLTVQCEIIQQNPVGDWASFFIMMLLSPAHFDWAKGFLNSEAWRFMISCTSIVSTMSFVIPESCPVDKEPQCLSHRDSNRISPSSSEDLPVQKKKKSSTPHVETKARRSPRIRSRNDGFKHSSCAAKNCLACVAIPLTLPNTTLKRIEADYCKLYRDQLPLYQDQKYFVSRIIGLSRNNLS</sequence>
<dbReference type="SUPFAM" id="SSF57756">
    <property type="entry name" value="Retrovirus zinc finger-like domains"/>
    <property type="match status" value="1"/>
</dbReference>
<gene>
    <name evidence="4" type="ORF">SEVIR_1G036261v2</name>
</gene>
<name>A0A4U6W6N9_SETVI</name>
<dbReference type="GO" id="GO:0003676">
    <property type="term" value="F:nucleic acid binding"/>
    <property type="evidence" value="ECO:0007669"/>
    <property type="project" value="InterPro"/>
</dbReference>
<evidence type="ECO:0000313" key="5">
    <source>
        <dbReference type="Proteomes" id="UP000298652"/>
    </source>
</evidence>
<dbReference type="InterPro" id="IPR056018">
    <property type="entry name" value="DUF7597"/>
</dbReference>
<keyword evidence="1" id="KW-0862">Zinc</keyword>
<dbReference type="InterPro" id="IPR001878">
    <property type="entry name" value="Znf_CCHC"/>
</dbReference>
<accession>A0A4U6W6N9</accession>
<dbReference type="PROSITE" id="PS50158">
    <property type="entry name" value="ZF_CCHC"/>
    <property type="match status" value="1"/>
</dbReference>
<proteinExistence type="predicted"/>
<evidence type="ECO:0000259" key="3">
    <source>
        <dbReference type="PROSITE" id="PS50158"/>
    </source>
</evidence>
<dbReference type="InterPro" id="IPR036875">
    <property type="entry name" value="Znf_CCHC_sf"/>
</dbReference>
<dbReference type="Proteomes" id="UP000298652">
    <property type="component" value="Chromosome 1"/>
</dbReference>
<dbReference type="Gramene" id="TKW37264">
    <property type="protein sequence ID" value="TKW37264"/>
    <property type="gene ID" value="SEVIR_1G036261v2"/>
</dbReference>
<dbReference type="SMART" id="SM00343">
    <property type="entry name" value="ZnF_C2HC"/>
    <property type="match status" value="2"/>
</dbReference>
<dbReference type="Gene3D" id="4.10.60.10">
    <property type="entry name" value="Zinc finger, CCHC-type"/>
    <property type="match status" value="1"/>
</dbReference>
<dbReference type="EMBL" id="CM016552">
    <property type="protein sequence ID" value="TKW37264.1"/>
    <property type="molecule type" value="Genomic_DNA"/>
</dbReference>
<keyword evidence="5" id="KW-1185">Reference proteome</keyword>
<feature type="region of interest" description="Disordered" evidence="2">
    <location>
        <begin position="542"/>
        <end position="588"/>
    </location>
</feature>
<feature type="region of interest" description="Disordered" evidence="2">
    <location>
        <begin position="197"/>
        <end position="222"/>
    </location>
</feature>
<feature type="compositionally biased region" description="Polar residues" evidence="2">
    <location>
        <begin position="197"/>
        <end position="208"/>
    </location>
</feature>
<protein>
    <recommendedName>
        <fullName evidence="3">CCHC-type domain-containing protein</fullName>
    </recommendedName>
</protein>
<dbReference type="GO" id="GO:0008270">
    <property type="term" value="F:zinc ion binding"/>
    <property type="evidence" value="ECO:0007669"/>
    <property type="project" value="UniProtKB-KW"/>
</dbReference>
<dbReference type="PANTHER" id="PTHR33075">
    <property type="entry name" value="OS02G0499800 PROTEIN"/>
    <property type="match status" value="1"/>
</dbReference>
<keyword evidence="1" id="KW-0479">Metal-binding</keyword>
<dbReference type="PANTHER" id="PTHR33075:SF7">
    <property type="entry name" value="OS02G0303350 PROTEIN"/>
    <property type="match status" value="1"/>
</dbReference>
<evidence type="ECO:0000256" key="1">
    <source>
        <dbReference type="PROSITE-ProRule" id="PRU00047"/>
    </source>
</evidence>
<evidence type="ECO:0000313" key="4">
    <source>
        <dbReference type="EMBL" id="TKW37264.1"/>
    </source>
</evidence>
<reference evidence="4" key="1">
    <citation type="submission" date="2019-03" db="EMBL/GenBank/DDBJ databases">
        <title>WGS assembly of Setaria viridis.</title>
        <authorList>
            <person name="Huang P."/>
            <person name="Jenkins J."/>
            <person name="Grimwood J."/>
            <person name="Barry K."/>
            <person name="Healey A."/>
            <person name="Mamidi S."/>
            <person name="Sreedasyam A."/>
            <person name="Shu S."/>
            <person name="Feldman M."/>
            <person name="Wu J."/>
            <person name="Yu Y."/>
            <person name="Chen C."/>
            <person name="Johnson J."/>
            <person name="Rokhsar D."/>
            <person name="Baxter I."/>
            <person name="Schmutz J."/>
            <person name="Brutnell T."/>
            <person name="Kellogg E."/>
        </authorList>
    </citation>
    <scope>NUCLEOTIDE SEQUENCE [LARGE SCALE GENOMIC DNA]</scope>
</reference>
<keyword evidence="1" id="KW-0863">Zinc-finger</keyword>
<organism evidence="4 5">
    <name type="scientific">Setaria viridis</name>
    <name type="common">Green bristlegrass</name>
    <name type="synonym">Setaria italica subsp. viridis</name>
    <dbReference type="NCBI Taxonomy" id="4556"/>
    <lineage>
        <taxon>Eukaryota</taxon>
        <taxon>Viridiplantae</taxon>
        <taxon>Streptophyta</taxon>
        <taxon>Embryophyta</taxon>
        <taxon>Tracheophyta</taxon>
        <taxon>Spermatophyta</taxon>
        <taxon>Magnoliopsida</taxon>
        <taxon>Liliopsida</taxon>
        <taxon>Poales</taxon>
        <taxon>Poaceae</taxon>
        <taxon>PACMAD clade</taxon>
        <taxon>Panicoideae</taxon>
        <taxon>Panicodae</taxon>
        <taxon>Paniceae</taxon>
        <taxon>Cenchrinae</taxon>
        <taxon>Setaria</taxon>
    </lineage>
</organism>
<dbReference type="AlphaFoldDB" id="A0A4U6W6N9"/>
<evidence type="ECO:0000256" key="2">
    <source>
        <dbReference type="SAM" id="MobiDB-lite"/>
    </source>
</evidence>
<dbReference type="Pfam" id="PF24530">
    <property type="entry name" value="DUF7597"/>
    <property type="match status" value="1"/>
</dbReference>